<keyword evidence="1" id="KW-0596">Phosphopantetheine</keyword>
<feature type="domain" description="Carrier" evidence="6">
    <location>
        <begin position="990"/>
        <end position="1065"/>
    </location>
</feature>
<dbReference type="InterPro" id="IPR016036">
    <property type="entry name" value="Malonyl_transacylase_ACP-bd"/>
</dbReference>
<dbReference type="SUPFAM" id="SSF47336">
    <property type="entry name" value="ACP-like"/>
    <property type="match status" value="1"/>
</dbReference>
<keyword evidence="8" id="KW-1185">Reference proteome</keyword>
<keyword evidence="2" id="KW-0597">Phosphoprotein</keyword>
<dbReference type="PANTHER" id="PTHR43775">
    <property type="entry name" value="FATTY ACID SYNTHASE"/>
    <property type="match status" value="1"/>
</dbReference>
<dbReference type="Pfam" id="PF00698">
    <property type="entry name" value="Acyl_transf_1"/>
    <property type="match status" value="1"/>
</dbReference>
<dbReference type="SUPFAM" id="SSF55048">
    <property type="entry name" value="Probable ACP-binding domain of malonyl-CoA ACP transacylase"/>
    <property type="match status" value="1"/>
</dbReference>
<sequence>MAEYRMPDGTVPVLLSSDSADGLRAEAAALRDYLDAHPGVTPERLADMLFRTRVPRRRRALILARPTAMGSRQPAGNGSPTGLDENVSATEGLRAALDAIANGADHDLVVAGDAPATARRIGFVFPGQGSQRPGMGALFYAQSQAYRDVVDECAAIHAERFGHSQPLHYLLGNEGQFEDTVWEVQPALMFHMTGLAALWRGAGVDPHATIGHSQGELAAGAVSGVMTLRDAVLAVTHRAHLVERISPRGYSMAVLGMDRDSVEALLARHSGWAELSVINSPHILAISGDRETILDLVATATERGQFAREIRVAYPAHTSIVAELRADFEDMLGDEMSGAHFAESEIPCYGATLGTAITTDLEHQDYWYWNLRNRVRFDRAVIAAGSDGVDLLIEVAEHPVLQLALQENLGLVPNRPGLPPRDFRVLGTSLRTAAGLSEFTRNLAQVAVLDADYRWDALRVDDSVTLPLRDFPHTVTAPKRLWASLGTHETPAELAVTTPKPQRLVEQWTPLQRRTLTAPRNLVIVDHTGECADLAAALVTAADRHGAEARVLGPVELADARAVPGAVAVDTVVILLPTTTVDDTATAIDALTKFYAERAWAPVLAALRPGGECWLLTAGGEVVHDSDPIPGLFQSGVAAGFRSVGIEHPGIRFRHLDLAVSEDATAQAARIVTAVHSNGEAELALRAGKLFAKRLVVDSTTETGSIGTGLGHVVIIGGTGQLGLRFADHLARTGASRVTLLSRSGETEALAPELARLRGLGATEIIVRSCDVSDADAAAAFGTEIADRPVDLVIHAAVNYVDAELDEVTAAAVHTAASAKLRGLDNLLAAVARTENCRVLLCSSMAATLGGRGQILYAVTNRMLDVVARGLRARGVAAASLQWGLWSVAGPLDDAGFARVEEAGVFPMVPADAIEAGLAEPVRDGMIIAADWDFLREILGAFGQDTVIAGLESSVRPQQQRAIPAAAGPVEAQDPPVSADPGAPAAHDNVALDSRVRTELLKVIGGDSAETIDATMPLVALGLDSLQALDFRKRVKAELDRDLPVAAILGGASLDDVVLLMAQNTNQG</sequence>
<dbReference type="InterPro" id="IPR036736">
    <property type="entry name" value="ACP-like_sf"/>
</dbReference>
<dbReference type="Pfam" id="PF00550">
    <property type="entry name" value="PP-binding"/>
    <property type="match status" value="1"/>
</dbReference>
<dbReference type="InterPro" id="IPR020806">
    <property type="entry name" value="PKS_PP-bd"/>
</dbReference>
<dbReference type="SMART" id="SM00822">
    <property type="entry name" value="PKS_KR"/>
    <property type="match status" value="1"/>
</dbReference>
<evidence type="ECO:0000259" key="6">
    <source>
        <dbReference type="PROSITE" id="PS50075"/>
    </source>
</evidence>
<dbReference type="InterPro" id="IPR014043">
    <property type="entry name" value="Acyl_transferase_dom"/>
</dbReference>
<dbReference type="PROSITE" id="PS50075">
    <property type="entry name" value="CARRIER"/>
    <property type="match status" value="1"/>
</dbReference>
<organism evidence="7 8">
    <name type="scientific">Nocardia halotolerans</name>
    <dbReference type="NCBI Taxonomy" id="1755878"/>
    <lineage>
        <taxon>Bacteria</taxon>
        <taxon>Bacillati</taxon>
        <taxon>Actinomycetota</taxon>
        <taxon>Actinomycetes</taxon>
        <taxon>Mycobacteriales</taxon>
        <taxon>Nocardiaceae</taxon>
        <taxon>Nocardia</taxon>
    </lineage>
</organism>
<dbReference type="InterPro" id="IPR050091">
    <property type="entry name" value="PKS_NRPS_Biosynth_Enz"/>
</dbReference>
<dbReference type="Pfam" id="PF08659">
    <property type="entry name" value="KR"/>
    <property type="match status" value="1"/>
</dbReference>
<dbReference type="RefSeq" id="WP_378568003.1">
    <property type="nucleotide sequence ID" value="NZ_JBHSDL010000030.1"/>
</dbReference>
<dbReference type="InterPro" id="IPR001227">
    <property type="entry name" value="Ac_transferase_dom_sf"/>
</dbReference>
<evidence type="ECO:0000256" key="3">
    <source>
        <dbReference type="ARBA" id="ARBA00022679"/>
    </source>
</evidence>
<dbReference type="Gene3D" id="1.10.1200.10">
    <property type="entry name" value="ACP-like"/>
    <property type="match status" value="1"/>
</dbReference>
<feature type="region of interest" description="Disordered" evidence="5">
    <location>
        <begin position="965"/>
        <end position="987"/>
    </location>
</feature>
<evidence type="ECO:0000256" key="4">
    <source>
        <dbReference type="ARBA" id="ARBA00023268"/>
    </source>
</evidence>
<gene>
    <name evidence="7" type="primary">nbtC</name>
    <name evidence="7" type="ORF">ACFO5K_25290</name>
</gene>
<evidence type="ECO:0000313" key="8">
    <source>
        <dbReference type="Proteomes" id="UP001595844"/>
    </source>
</evidence>
<keyword evidence="3" id="KW-0808">Transferase</keyword>
<keyword evidence="4" id="KW-0511">Multifunctional enzyme</keyword>
<accession>A0ABV8VMV8</accession>
<proteinExistence type="predicted"/>
<evidence type="ECO:0000313" key="7">
    <source>
        <dbReference type="EMBL" id="MFC4377400.1"/>
    </source>
</evidence>
<evidence type="ECO:0000256" key="2">
    <source>
        <dbReference type="ARBA" id="ARBA00022553"/>
    </source>
</evidence>
<comment type="caution">
    <text evidence="7">The sequence shown here is derived from an EMBL/GenBank/DDBJ whole genome shotgun (WGS) entry which is preliminary data.</text>
</comment>
<dbReference type="SMART" id="SM00823">
    <property type="entry name" value="PKS_PP"/>
    <property type="match status" value="1"/>
</dbReference>
<dbReference type="InterPro" id="IPR057326">
    <property type="entry name" value="KR_dom"/>
</dbReference>
<dbReference type="Gene3D" id="3.40.50.720">
    <property type="entry name" value="NAD(P)-binding Rossmann-like Domain"/>
    <property type="match status" value="1"/>
</dbReference>
<dbReference type="SUPFAM" id="SSF52151">
    <property type="entry name" value="FabD/lysophospholipase-like"/>
    <property type="match status" value="1"/>
</dbReference>
<dbReference type="NCBIfam" id="NF037941">
    <property type="entry name" value="PKS_NbtC"/>
    <property type="match status" value="1"/>
</dbReference>
<dbReference type="InterPro" id="IPR009081">
    <property type="entry name" value="PP-bd_ACP"/>
</dbReference>
<evidence type="ECO:0000256" key="5">
    <source>
        <dbReference type="SAM" id="MobiDB-lite"/>
    </source>
</evidence>
<dbReference type="Proteomes" id="UP001595844">
    <property type="component" value="Unassembled WGS sequence"/>
</dbReference>
<reference evidence="8" key="1">
    <citation type="journal article" date="2019" name="Int. J. Syst. Evol. Microbiol.">
        <title>The Global Catalogue of Microorganisms (GCM) 10K type strain sequencing project: providing services to taxonomists for standard genome sequencing and annotation.</title>
        <authorList>
            <consortium name="The Broad Institute Genomics Platform"/>
            <consortium name="The Broad Institute Genome Sequencing Center for Infectious Disease"/>
            <person name="Wu L."/>
            <person name="Ma J."/>
        </authorList>
    </citation>
    <scope>NUCLEOTIDE SEQUENCE [LARGE SCALE GENOMIC DNA]</scope>
    <source>
        <strain evidence="8">IBRC-M 10490</strain>
    </source>
</reference>
<dbReference type="SMART" id="SM00827">
    <property type="entry name" value="PKS_AT"/>
    <property type="match status" value="1"/>
</dbReference>
<dbReference type="Gene3D" id="3.40.366.10">
    <property type="entry name" value="Malonyl-Coenzyme A Acyl Carrier Protein, domain 2"/>
    <property type="match status" value="1"/>
</dbReference>
<dbReference type="InterPro" id="IPR016035">
    <property type="entry name" value="Acyl_Trfase/lysoPLipase"/>
</dbReference>
<name>A0ABV8VMV8_9NOCA</name>
<protein>
    <submittedName>
        <fullName evidence="7">Nocobactin polyketide synthase NbtC</fullName>
    </submittedName>
</protein>
<dbReference type="Gene3D" id="3.30.70.3290">
    <property type="match status" value="1"/>
</dbReference>
<dbReference type="InterPro" id="IPR036291">
    <property type="entry name" value="NAD(P)-bd_dom_sf"/>
</dbReference>
<evidence type="ECO:0000256" key="1">
    <source>
        <dbReference type="ARBA" id="ARBA00022450"/>
    </source>
</evidence>
<dbReference type="InterPro" id="IPR013968">
    <property type="entry name" value="PKS_KR"/>
</dbReference>
<dbReference type="PANTHER" id="PTHR43775:SF37">
    <property type="entry name" value="SI:DKEY-61P9.11"/>
    <property type="match status" value="1"/>
</dbReference>
<dbReference type="SUPFAM" id="SSF51735">
    <property type="entry name" value="NAD(P)-binding Rossmann-fold domains"/>
    <property type="match status" value="2"/>
</dbReference>
<dbReference type="EMBL" id="JBHSDL010000030">
    <property type="protein sequence ID" value="MFC4377400.1"/>
    <property type="molecule type" value="Genomic_DNA"/>
</dbReference>
<dbReference type="CDD" id="cd05274">
    <property type="entry name" value="KR_FAS_SDR_x"/>
    <property type="match status" value="1"/>
</dbReference>